<evidence type="ECO:0000313" key="3">
    <source>
        <dbReference type="EMBL" id="PPK66895.1"/>
    </source>
</evidence>
<name>A0A2S6GNS8_9PSEU</name>
<keyword evidence="2" id="KW-1133">Transmembrane helix</keyword>
<comment type="caution">
    <text evidence="3">The sequence shown here is derived from an EMBL/GenBank/DDBJ whole genome shotgun (WGS) entry which is preliminary data.</text>
</comment>
<dbReference type="RefSeq" id="WP_104480250.1">
    <property type="nucleotide sequence ID" value="NZ_CP154825.1"/>
</dbReference>
<accession>A0A2S6GNS8</accession>
<feature type="compositionally biased region" description="Low complexity" evidence="1">
    <location>
        <begin position="51"/>
        <end position="69"/>
    </location>
</feature>
<evidence type="ECO:0000256" key="2">
    <source>
        <dbReference type="SAM" id="Phobius"/>
    </source>
</evidence>
<dbReference type="Proteomes" id="UP000239203">
    <property type="component" value="Unassembled WGS sequence"/>
</dbReference>
<sequence length="488" mass="50928">MTYPPGGGGQWQPNDPNQQPGGLPQGQPGYPQAGGTPAQGFPQPGQGGFPQTGQTPAQGYPQAFPQQPYGGQGYGPGPEQPGSSKKRKGLIIGTVVAVLAVAAGAGVTVWALNRGSGPAGAESPTAAATSLVNAIGQGDVAGLLTGLAPAERDLMTTFNAQNTKELQRLEVYKPGADPNKIAGLEITTADLKFDEGAAEKINDHLTITKLVGGTVTINSDASKMPFTEEFIDNAFPEGYSSKSEKKSIKIEDEVKKNDGKAIRIATVKVDDEWYPSLFYTVADYALADAGLEWPKTSIAAKGADNPGDAVRGLLEAGLDQDVKRAIELLPPDEMGVLHDVGPALVDAAGKGGSLGITIGKLETETADVDGGTKVLLKEAELTKDGETVRVSKDGECYAVEANGEKQKACADDVAEKAFGRSATRDMDPGAKQALTNLIKGMMANSGVVTTEVDGKWYVSPIRTVTELEVTALQSLQPEDIKALLRLSK</sequence>
<keyword evidence="2" id="KW-0812">Transmembrane</keyword>
<feature type="region of interest" description="Disordered" evidence="1">
    <location>
        <begin position="1"/>
        <end position="86"/>
    </location>
</feature>
<evidence type="ECO:0008006" key="5">
    <source>
        <dbReference type="Google" id="ProtNLM"/>
    </source>
</evidence>
<feature type="compositionally biased region" description="Gly residues" evidence="1">
    <location>
        <begin position="1"/>
        <end position="10"/>
    </location>
</feature>
<proteinExistence type="predicted"/>
<organism evidence="3 4">
    <name type="scientific">Actinokineospora auranticolor</name>
    <dbReference type="NCBI Taxonomy" id="155976"/>
    <lineage>
        <taxon>Bacteria</taxon>
        <taxon>Bacillati</taxon>
        <taxon>Actinomycetota</taxon>
        <taxon>Actinomycetes</taxon>
        <taxon>Pseudonocardiales</taxon>
        <taxon>Pseudonocardiaceae</taxon>
        <taxon>Actinokineospora</taxon>
    </lineage>
</organism>
<reference evidence="3 4" key="1">
    <citation type="submission" date="2018-02" db="EMBL/GenBank/DDBJ databases">
        <title>Genomic Encyclopedia of Archaeal and Bacterial Type Strains, Phase II (KMG-II): from individual species to whole genera.</title>
        <authorList>
            <person name="Goeker M."/>
        </authorList>
    </citation>
    <scope>NUCLEOTIDE SEQUENCE [LARGE SCALE GENOMIC DNA]</scope>
    <source>
        <strain evidence="3 4">YU 961-1</strain>
    </source>
</reference>
<evidence type="ECO:0000313" key="4">
    <source>
        <dbReference type="Proteomes" id="UP000239203"/>
    </source>
</evidence>
<keyword evidence="4" id="KW-1185">Reference proteome</keyword>
<feature type="transmembrane region" description="Helical" evidence="2">
    <location>
        <begin position="90"/>
        <end position="112"/>
    </location>
</feature>
<gene>
    <name evidence="3" type="ORF">CLV40_109280</name>
</gene>
<protein>
    <recommendedName>
        <fullName evidence="5">Flagellar basal body-associated protein FliL</fullName>
    </recommendedName>
</protein>
<feature type="compositionally biased region" description="Low complexity" evidence="1">
    <location>
        <begin position="11"/>
        <end position="44"/>
    </location>
</feature>
<evidence type="ECO:0000256" key="1">
    <source>
        <dbReference type="SAM" id="MobiDB-lite"/>
    </source>
</evidence>
<dbReference type="AlphaFoldDB" id="A0A2S6GNS8"/>
<dbReference type="OrthoDB" id="3574198at2"/>
<dbReference type="EMBL" id="PTIX01000009">
    <property type="protein sequence ID" value="PPK66895.1"/>
    <property type="molecule type" value="Genomic_DNA"/>
</dbReference>
<keyword evidence="2" id="KW-0472">Membrane</keyword>